<name>A0A1M6TAY6_XYLRU</name>
<dbReference type="Proteomes" id="UP000184130">
    <property type="component" value="Unassembled WGS sequence"/>
</dbReference>
<evidence type="ECO:0000313" key="1">
    <source>
        <dbReference type="EMBL" id="SHK54147.1"/>
    </source>
</evidence>
<dbReference type="SUPFAM" id="SSF53756">
    <property type="entry name" value="UDP-Glycosyltransferase/glycogen phosphorylase"/>
    <property type="match status" value="1"/>
</dbReference>
<accession>A0A1M6TAY6</accession>
<evidence type="ECO:0000313" key="2">
    <source>
        <dbReference type="Proteomes" id="UP000184130"/>
    </source>
</evidence>
<protein>
    <submittedName>
        <fullName evidence="1">Uncharacterized protein</fullName>
    </submittedName>
</protein>
<gene>
    <name evidence="1" type="ORF">SAMN05216463_105118</name>
</gene>
<dbReference type="AlphaFoldDB" id="A0A1M6TAY6"/>
<dbReference type="Gene3D" id="3.40.50.2000">
    <property type="entry name" value="Glycogen Phosphorylase B"/>
    <property type="match status" value="2"/>
</dbReference>
<reference evidence="1 2" key="1">
    <citation type="submission" date="2016-11" db="EMBL/GenBank/DDBJ databases">
        <authorList>
            <person name="Jaros S."/>
            <person name="Januszkiewicz K."/>
            <person name="Wedrychowicz H."/>
        </authorList>
    </citation>
    <scope>NUCLEOTIDE SEQUENCE [LARGE SCALE GENOMIC DNA]</scope>
    <source>
        <strain evidence="1 2">KHT3</strain>
    </source>
</reference>
<dbReference type="RefSeq" id="WP_073206264.1">
    <property type="nucleotide sequence ID" value="NZ_FRBD01000005.1"/>
</dbReference>
<dbReference type="EMBL" id="FRBD01000005">
    <property type="protein sequence ID" value="SHK54147.1"/>
    <property type="molecule type" value="Genomic_DNA"/>
</dbReference>
<sequence length="372" mass="43140">MTKVLFLIFHGFDPNNGISKKISYQVNALKQCGNEVHLCYMDEEETKKRIIDGKIIADYGNSFLSKILKRTEFSTVSKYVKNNHIDFVYIRSNHNANPFTIRMVKQMKESGAKVVMEIPTYPYDSEYEAQGISIQIIQDKVFRNQLAKQLDAIVTFSDYEQIFGQRTIRISNGIDFDSVKMKTTINDTSKELNLIGVAEIHRWHGFDRLVRGLADYYSKPQNYIVRFHVVGYFFSAEIETEFKKIVIDNHMEDYVILYGKKHGEELDDLFDKCDFGIGSLGRHRVGIDIIKTLKNREYAARGIPFTYSETDSDFDTKPYVLKVPADESPANIQDIIDFYNKNSMNPQQIRESIKELSWKHQMGHVIEEVLSQ</sequence>
<dbReference type="OrthoDB" id="6385861at2"/>
<proteinExistence type="predicted"/>
<organism evidence="1 2">
    <name type="scientific">Xylanibacter ruminicola</name>
    <name type="common">Prevotella ruminicola</name>
    <dbReference type="NCBI Taxonomy" id="839"/>
    <lineage>
        <taxon>Bacteria</taxon>
        <taxon>Pseudomonadati</taxon>
        <taxon>Bacteroidota</taxon>
        <taxon>Bacteroidia</taxon>
        <taxon>Bacteroidales</taxon>
        <taxon>Prevotellaceae</taxon>
        <taxon>Xylanibacter</taxon>
    </lineage>
</organism>